<gene>
    <name evidence="9" type="ORF">FHE74_01775</name>
</gene>
<evidence type="ECO:0000313" key="10">
    <source>
        <dbReference type="Proteomes" id="UP000312032"/>
    </source>
</evidence>
<evidence type="ECO:0000256" key="1">
    <source>
        <dbReference type="ARBA" id="ARBA00004236"/>
    </source>
</evidence>
<comment type="caution">
    <text evidence="9">The sequence shown here is derived from an EMBL/GenBank/DDBJ whole genome shotgun (WGS) entry which is preliminary data.</text>
</comment>
<feature type="region of interest" description="Disordered" evidence="6">
    <location>
        <begin position="447"/>
        <end position="548"/>
    </location>
</feature>
<feature type="transmembrane region" description="Helical" evidence="7">
    <location>
        <begin position="134"/>
        <end position="161"/>
    </location>
</feature>
<keyword evidence="2" id="KW-1003">Cell membrane</keyword>
<evidence type="ECO:0000256" key="7">
    <source>
        <dbReference type="SAM" id="Phobius"/>
    </source>
</evidence>
<keyword evidence="3 7" id="KW-0812">Transmembrane</keyword>
<dbReference type="Proteomes" id="UP000312032">
    <property type="component" value="Unassembled WGS sequence"/>
</dbReference>
<dbReference type="GO" id="GO:0005886">
    <property type="term" value="C:plasma membrane"/>
    <property type="evidence" value="ECO:0007669"/>
    <property type="project" value="UniProtKB-SubCell"/>
</dbReference>
<evidence type="ECO:0000256" key="5">
    <source>
        <dbReference type="ARBA" id="ARBA00023136"/>
    </source>
</evidence>
<dbReference type="AlphaFoldDB" id="A0A5C4U696"/>
<feature type="domain" description="Mechanosensitive ion channel MscS" evidence="8">
    <location>
        <begin position="150"/>
        <end position="209"/>
    </location>
</feature>
<evidence type="ECO:0000256" key="6">
    <source>
        <dbReference type="SAM" id="MobiDB-lite"/>
    </source>
</evidence>
<evidence type="ECO:0000256" key="4">
    <source>
        <dbReference type="ARBA" id="ARBA00022989"/>
    </source>
</evidence>
<organism evidence="9 10">
    <name type="scientific">Corynebacterium tapiri</name>
    <dbReference type="NCBI Taxonomy" id="1448266"/>
    <lineage>
        <taxon>Bacteria</taxon>
        <taxon>Bacillati</taxon>
        <taxon>Actinomycetota</taxon>
        <taxon>Actinomycetes</taxon>
        <taxon>Mycobacteriales</taxon>
        <taxon>Corynebacteriaceae</taxon>
        <taxon>Corynebacterium</taxon>
    </lineage>
</organism>
<keyword evidence="4 7" id="KW-1133">Transmembrane helix</keyword>
<comment type="subcellular location">
    <subcellularLocation>
        <location evidence="1">Cell membrane</location>
    </subcellularLocation>
</comment>
<feature type="transmembrane region" description="Helical" evidence="7">
    <location>
        <begin position="417"/>
        <end position="435"/>
    </location>
</feature>
<reference evidence="9 10" key="1">
    <citation type="submission" date="2019-06" db="EMBL/GenBank/DDBJ databases">
        <authorList>
            <person name="Li J."/>
        </authorList>
    </citation>
    <scope>NUCLEOTIDE SEQUENCE [LARGE SCALE GENOMIC DNA]</scope>
    <source>
        <strain evidence="9 10">LMG 28165</strain>
    </source>
</reference>
<dbReference type="InterPro" id="IPR045276">
    <property type="entry name" value="YbiO_bact"/>
</dbReference>
<feature type="compositionally biased region" description="Low complexity" evidence="6">
    <location>
        <begin position="343"/>
        <end position="358"/>
    </location>
</feature>
<dbReference type="EMBL" id="VDHJ01000002">
    <property type="protein sequence ID" value="TNL99793.1"/>
    <property type="molecule type" value="Genomic_DNA"/>
</dbReference>
<keyword evidence="10" id="KW-1185">Reference proteome</keyword>
<dbReference type="Gene3D" id="1.10.287.1260">
    <property type="match status" value="1"/>
</dbReference>
<feature type="region of interest" description="Disordered" evidence="6">
    <location>
        <begin position="319"/>
        <end position="389"/>
    </location>
</feature>
<feature type="compositionally biased region" description="Low complexity" evidence="6">
    <location>
        <begin position="456"/>
        <end position="481"/>
    </location>
</feature>
<keyword evidence="5 7" id="KW-0472">Membrane</keyword>
<dbReference type="InterPro" id="IPR006685">
    <property type="entry name" value="MscS_channel_2nd"/>
</dbReference>
<sequence>MPDLHSQVTCFGGLIGVFRRMESPQLAPNRLPDPPPKLSAMPVIFLLKQWWAWAADTGVNLAILFVIALLIPRAGRFIERVVTYEVSHSKDDNEQKASLAFAGVGIYIGQIIAYFVLGIAFLQEIGFSLAGAAIPATVVSAAIGFGAQSIIADFLAGFFVLSEKQYGVGDWVRFEGNGVQVEGTVTAITMRATTIRTLAQETITIPNSTARVCVNTSNYFSQAVIVMPIPLSGSPSAQAAVGRAEAAARRALAREDIAEHLHTELDVQPGTAVNPPATVGAPWTVDIRFLLQVDAGQQWRVERAVRMAVVEEFFTEYNEASPVPGSTSSRALFDASPAAENKPAVPSPATAGSSAAPATEILKEPAPAVASTTRQGPVPPGPEEAIDTAEQSDEAAAYQSNRWARYKASFTQMRGSTGWLLAAVMGLILAKMLTFTAEDAHGQRVAGILAPPAPPTEITTVAPEPAEEPSPTTTFQEEPTTTPTPTPEPTSGNAPAPVIPDRGSSQREPRDDNPVSETSTSHPAPRNTTPASPTSSPVPSREAPGGLN</sequence>
<feature type="transmembrane region" description="Helical" evidence="7">
    <location>
        <begin position="50"/>
        <end position="71"/>
    </location>
</feature>
<dbReference type="PANTHER" id="PTHR30460">
    <property type="entry name" value="MODERATE CONDUCTANCE MECHANOSENSITIVE CHANNEL YBIO"/>
    <property type="match status" value="1"/>
</dbReference>
<dbReference type="SUPFAM" id="SSF50182">
    <property type="entry name" value="Sm-like ribonucleoproteins"/>
    <property type="match status" value="1"/>
</dbReference>
<feature type="compositionally biased region" description="Low complexity" evidence="6">
    <location>
        <begin position="523"/>
        <end position="541"/>
    </location>
</feature>
<dbReference type="GO" id="GO:0008381">
    <property type="term" value="F:mechanosensitive monoatomic ion channel activity"/>
    <property type="evidence" value="ECO:0007669"/>
    <property type="project" value="InterPro"/>
</dbReference>
<dbReference type="Gene3D" id="2.30.30.60">
    <property type="match status" value="1"/>
</dbReference>
<name>A0A5C4U696_9CORY</name>
<evidence type="ECO:0000256" key="2">
    <source>
        <dbReference type="ARBA" id="ARBA00022475"/>
    </source>
</evidence>
<dbReference type="PANTHER" id="PTHR30460:SF0">
    <property type="entry name" value="MODERATE CONDUCTANCE MECHANOSENSITIVE CHANNEL YBIO"/>
    <property type="match status" value="1"/>
</dbReference>
<evidence type="ECO:0000313" key="9">
    <source>
        <dbReference type="EMBL" id="TNL99793.1"/>
    </source>
</evidence>
<evidence type="ECO:0000259" key="8">
    <source>
        <dbReference type="Pfam" id="PF00924"/>
    </source>
</evidence>
<dbReference type="Pfam" id="PF00924">
    <property type="entry name" value="MS_channel_2nd"/>
    <property type="match status" value="1"/>
</dbReference>
<protein>
    <submittedName>
        <fullName evidence="9">Mechanosensitive ion channel</fullName>
    </submittedName>
</protein>
<feature type="compositionally biased region" description="Basic and acidic residues" evidence="6">
    <location>
        <begin position="504"/>
        <end position="513"/>
    </location>
</feature>
<accession>A0A5C4U696</accession>
<evidence type="ECO:0000256" key="3">
    <source>
        <dbReference type="ARBA" id="ARBA00022692"/>
    </source>
</evidence>
<dbReference type="OrthoDB" id="4638917at2"/>
<dbReference type="InterPro" id="IPR023408">
    <property type="entry name" value="MscS_beta-dom_sf"/>
</dbReference>
<proteinExistence type="predicted"/>
<dbReference type="InterPro" id="IPR010920">
    <property type="entry name" value="LSM_dom_sf"/>
</dbReference>
<feature type="transmembrane region" description="Helical" evidence="7">
    <location>
        <begin position="99"/>
        <end position="122"/>
    </location>
</feature>